<keyword evidence="1" id="KW-1185">Reference proteome</keyword>
<dbReference type="WBParaSite" id="HCON_00088305-00001">
    <property type="protein sequence ID" value="HCON_00088305-00001"/>
    <property type="gene ID" value="HCON_00088305"/>
</dbReference>
<evidence type="ECO:0000313" key="2">
    <source>
        <dbReference type="WBParaSite" id="HCON_00088305-00001"/>
    </source>
</evidence>
<proteinExistence type="predicted"/>
<sequence>MTNAWRIAERLMCAGVMPIFRERNNEEKAKKPASWQATTDENFASDTAYETGSSDEIIPLGQSPDDKTLPACLPAEAIDYACERARKDVLKQGDCVGTCQNTRLIPVIM</sequence>
<organism evidence="1 2">
    <name type="scientific">Haemonchus contortus</name>
    <name type="common">Barber pole worm</name>
    <dbReference type="NCBI Taxonomy" id="6289"/>
    <lineage>
        <taxon>Eukaryota</taxon>
        <taxon>Metazoa</taxon>
        <taxon>Ecdysozoa</taxon>
        <taxon>Nematoda</taxon>
        <taxon>Chromadorea</taxon>
        <taxon>Rhabditida</taxon>
        <taxon>Rhabditina</taxon>
        <taxon>Rhabditomorpha</taxon>
        <taxon>Strongyloidea</taxon>
        <taxon>Trichostrongylidae</taxon>
        <taxon>Haemonchus</taxon>
    </lineage>
</organism>
<dbReference type="AlphaFoldDB" id="A0A7I4YFW6"/>
<protein>
    <submittedName>
        <fullName evidence="2">Integrase</fullName>
    </submittedName>
</protein>
<name>A0A7I4YFW6_HAECO</name>
<dbReference type="Proteomes" id="UP000025227">
    <property type="component" value="Unplaced"/>
</dbReference>
<evidence type="ECO:0000313" key="1">
    <source>
        <dbReference type="Proteomes" id="UP000025227"/>
    </source>
</evidence>
<reference evidence="2" key="1">
    <citation type="submission" date="2020-12" db="UniProtKB">
        <authorList>
            <consortium name="WormBaseParasite"/>
        </authorList>
    </citation>
    <scope>IDENTIFICATION</scope>
    <source>
        <strain evidence="2">MHco3</strain>
    </source>
</reference>
<accession>A0A7I4YFW6</accession>